<feature type="compositionally biased region" description="Pro residues" evidence="1">
    <location>
        <begin position="123"/>
        <end position="137"/>
    </location>
</feature>
<protein>
    <submittedName>
        <fullName evidence="2">Uncharacterized protein</fullName>
    </submittedName>
</protein>
<feature type="region of interest" description="Disordered" evidence="1">
    <location>
        <begin position="86"/>
        <end position="146"/>
    </location>
</feature>
<dbReference type="EMBL" id="JARKIB010000098">
    <property type="protein sequence ID" value="KAJ7741677.1"/>
    <property type="molecule type" value="Genomic_DNA"/>
</dbReference>
<gene>
    <name evidence="2" type="ORF">B0H16DRAFT_1564865</name>
</gene>
<feature type="compositionally biased region" description="Low complexity" evidence="1">
    <location>
        <begin position="108"/>
        <end position="117"/>
    </location>
</feature>
<reference evidence="2" key="1">
    <citation type="submission" date="2023-03" db="EMBL/GenBank/DDBJ databases">
        <title>Massive genome expansion in bonnet fungi (Mycena s.s.) driven by repeated elements and novel gene families across ecological guilds.</title>
        <authorList>
            <consortium name="Lawrence Berkeley National Laboratory"/>
            <person name="Harder C.B."/>
            <person name="Miyauchi S."/>
            <person name="Viragh M."/>
            <person name="Kuo A."/>
            <person name="Thoen E."/>
            <person name="Andreopoulos B."/>
            <person name="Lu D."/>
            <person name="Skrede I."/>
            <person name="Drula E."/>
            <person name="Henrissat B."/>
            <person name="Morin E."/>
            <person name="Kohler A."/>
            <person name="Barry K."/>
            <person name="LaButti K."/>
            <person name="Morin E."/>
            <person name="Salamov A."/>
            <person name="Lipzen A."/>
            <person name="Mereny Z."/>
            <person name="Hegedus B."/>
            <person name="Baldrian P."/>
            <person name="Stursova M."/>
            <person name="Weitz H."/>
            <person name="Taylor A."/>
            <person name="Grigoriev I.V."/>
            <person name="Nagy L.G."/>
            <person name="Martin F."/>
            <person name="Kauserud H."/>
        </authorList>
    </citation>
    <scope>NUCLEOTIDE SEQUENCE</scope>
    <source>
        <strain evidence="2">CBHHK182m</strain>
    </source>
</reference>
<comment type="caution">
    <text evidence="2">The sequence shown here is derived from an EMBL/GenBank/DDBJ whole genome shotgun (WGS) entry which is preliminary data.</text>
</comment>
<sequence length="239" mass="24466">MILFSFDPRLSPQRSNHVLARTTGCITDCTAVPPVPFCGGRDTSVYSMVFCLCSRISRSISSRFRSLVKILSRARVICGGSTTPVPKPASTVDDAAPCGASSTARTVSPSESSPSTSIATALPPVPADAPVPVPIPKDPSALGSLSRPNLTTRAAAAAAPSLSLSLSSPAPARLRKSGTDARRNGLRPVSASSHASCSRTLGKRTVGCCCCCAPAPPPGVPGVDVRRRPTSCARDVAAA</sequence>
<dbReference type="AlphaFoldDB" id="A0AAD7IF31"/>
<feature type="region of interest" description="Disordered" evidence="1">
    <location>
        <begin position="167"/>
        <end position="196"/>
    </location>
</feature>
<organism evidence="2 3">
    <name type="scientific">Mycena metata</name>
    <dbReference type="NCBI Taxonomy" id="1033252"/>
    <lineage>
        <taxon>Eukaryota</taxon>
        <taxon>Fungi</taxon>
        <taxon>Dikarya</taxon>
        <taxon>Basidiomycota</taxon>
        <taxon>Agaricomycotina</taxon>
        <taxon>Agaricomycetes</taxon>
        <taxon>Agaricomycetidae</taxon>
        <taxon>Agaricales</taxon>
        <taxon>Marasmiineae</taxon>
        <taxon>Mycenaceae</taxon>
        <taxon>Mycena</taxon>
    </lineage>
</organism>
<name>A0AAD7IF31_9AGAR</name>
<keyword evidence="3" id="KW-1185">Reference proteome</keyword>
<proteinExistence type="predicted"/>
<evidence type="ECO:0000313" key="3">
    <source>
        <dbReference type="Proteomes" id="UP001215598"/>
    </source>
</evidence>
<dbReference type="Proteomes" id="UP001215598">
    <property type="component" value="Unassembled WGS sequence"/>
</dbReference>
<accession>A0AAD7IF31</accession>
<evidence type="ECO:0000256" key="1">
    <source>
        <dbReference type="SAM" id="MobiDB-lite"/>
    </source>
</evidence>
<evidence type="ECO:0000313" key="2">
    <source>
        <dbReference type="EMBL" id="KAJ7741677.1"/>
    </source>
</evidence>